<dbReference type="GO" id="GO:0006886">
    <property type="term" value="P:intracellular protein transport"/>
    <property type="evidence" value="ECO:0007669"/>
    <property type="project" value="InterPro"/>
</dbReference>
<dbReference type="VEuPathDB" id="AmoebaDB:NF0019710"/>
<dbReference type="Proteomes" id="UP000444721">
    <property type="component" value="Unassembled WGS sequence"/>
</dbReference>
<feature type="domain" description="Sec23/Sec24 trunk" evidence="6">
    <location>
        <begin position="482"/>
        <end position="755"/>
    </location>
</feature>
<dbReference type="SUPFAM" id="SSF53300">
    <property type="entry name" value="vWA-like"/>
    <property type="match status" value="1"/>
</dbReference>
<feature type="domain" description="Sec23/Sec24 helical" evidence="7">
    <location>
        <begin position="861"/>
        <end position="964"/>
    </location>
</feature>
<dbReference type="Pfam" id="PF08033">
    <property type="entry name" value="Sec23_BS"/>
    <property type="match status" value="1"/>
</dbReference>
<dbReference type="Pfam" id="PF04811">
    <property type="entry name" value="Sec23_trunk"/>
    <property type="match status" value="1"/>
</dbReference>
<dbReference type="InterPro" id="IPR012990">
    <property type="entry name" value="Beta-sandwich_Sec23_24"/>
</dbReference>
<proteinExistence type="inferred from homology"/>
<dbReference type="AlphaFoldDB" id="A0A6A5BT21"/>
<evidence type="ECO:0000259" key="5">
    <source>
        <dbReference type="Pfam" id="PF04810"/>
    </source>
</evidence>
<dbReference type="SUPFAM" id="SSF81811">
    <property type="entry name" value="Helical domain of Sec23/24"/>
    <property type="match status" value="1"/>
</dbReference>
<feature type="region of interest" description="Disordered" evidence="4">
    <location>
        <begin position="1"/>
        <end position="179"/>
    </location>
</feature>
<keyword evidence="2" id="KW-0813">Transport</keyword>
<comment type="similarity">
    <text evidence="1">Belongs to the SEC23/SEC24 family. SEC24 subfamily.</text>
</comment>
<comment type="caution">
    <text evidence="9">The sequence shown here is derived from an EMBL/GenBank/DDBJ whole genome shotgun (WGS) entry which is preliminary data.</text>
</comment>
<dbReference type="InterPro" id="IPR036175">
    <property type="entry name" value="Sec23/24_helical_dom_sf"/>
</dbReference>
<dbReference type="SUPFAM" id="SSF81995">
    <property type="entry name" value="beta-sandwich domain of Sec23/24"/>
    <property type="match status" value="1"/>
</dbReference>
<dbReference type="Gene3D" id="1.20.120.730">
    <property type="entry name" value="Sec23/Sec24 helical domain"/>
    <property type="match status" value="1"/>
</dbReference>
<dbReference type="EMBL" id="VFQX01000019">
    <property type="protein sequence ID" value="KAF0980327.1"/>
    <property type="molecule type" value="Genomic_DNA"/>
</dbReference>
<sequence>MSQQQQQHYPFQTSVPTGQQQFYNPNQPHQSQPSYNTMASGVGGSGGIGGGFYQPHQQQQPQWNTPPYQSFGGSPPPPPPTTTTTTTSISSGTTFYNPILSQQQQNKSTTTPLAPPPTNFSFDQSIHHQQQQHLLSGTPPPVSSSSSSPSFNQLQQQQQTGFNSSNMMTDQANRGVSPTNFNSAMTSISSSSPPPILSSIGDGQKVATPTTTNNITTTRSNEKIDPRQMPSPVRLPFPEMNVKQEYQTPSFLEHYMLPSGSGSGGISNTPNTPSTFANTPLLSNFALSNPSQQQNSSSFGIFNSNVVPSTFPFNATAIQQQPNTTNITPYFNVPPPPADRRTRIICKGACSPNRIRPTLYCIPNTKKLLDSSQLMMGAMVQPMASFDVHDQPNFTPCVDFSNFEILRCSRCRVYINPFVKFIENGKKYQCNFCGFTNTTPDWYYCPTDVYGVRTDVYQRPELSIGDVDFVATKQFFDNGREPQPITLVYVIDVGHDSVEGGVLKSVVDGLKSSLLTHGPKYRNCKITFITYAKNIHFYNFKKSNNGGEGLKQNHPQVMIMADLQQSFVPIHQESMITIGDLIYKNYTPTNNDPTEVDESHLNQFFDRFYELASHLGDNSAENTCGSAMKCAEELLSESGGRVLLFTSKVPTLGQGNFTLPPNASTAEQERRNPFKLYGTDREKEIFIPELGFWKNLGISCAKKQIGIDIFLFSKTFIETTNLASASQTTGGHVYLYHHFSQKRDYERVILDMNRFFERESGYDAVLKVRTSSGIGIRRYFGHFFQQTEDSLDLAVIDSDTAFGVEFKHDESNLLNASESGNHYIQSALVYTSSHDGKRYLRIQTCKLKTSTDYNTLFRRADIGACLALFSRLFVHQVIQNRDTLDTVRDMITDRLINILACYRKNCSTNQGSGQLILPETLKYLPLYFLGLAKSPAFCRYTRVALDKKIHAFHLLMKFSSAQVMLFCFPRLYELHHLDFSDEIRASRASEEGNTEESIIPITTDFDGSRYPFPPLISPCSSAVSSNGIYLLYDGNECLFWIGRNAPQDKIVDLFGVSRSEEISLQTTKPLISLLNRKDDTEDLTIPNAPYIHKVKFILKELIPKGVQHGGIFVYKEGSEGTDGSFFIRMVEDKFGSGMSSTPIDKSYTDYLCILHREVLKLV</sequence>
<accession>A0A6A5BT21</accession>
<dbReference type="VEuPathDB" id="AmoebaDB:NfTy_028220"/>
<dbReference type="PANTHER" id="PTHR13803">
    <property type="entry name" value="SEC24-RELATED PROTEIN"/>
    <property type="match status" value="1"/>
</dbReference>
<keyword evidence="3" id="KW-0653">Protein transport</keyword>
<dbReference type="GO" id="GO:0008270">
    <property type="term" value="F:zinc ion binding"/>
    <property type="evidence" value="ECO:0007669"/>
    <property type="project" value="InterPro"/>
</dbReference>
<keyword evidence="10" id="KW-1185">Reference proteome</keyword>
<evidence type="ECO:0000256" key="1">
    <source>
        <dbReference type="ARBA" id="ARBA00008334"/>
    </source>
</evidence>
<evidence type="ECO:0000259" key="8">
    <source>
        <dbReference type="Pfam" id="PF08033"/>
    </source>
</evidence>
<dbReference type="SUPFAM" id="SSF82754">
    <property type="entry name" value="C-terminal, gelsolin-like domain of Sec23/24"/>
    <property type="match status" value="1"/>
</dbReference>
<evidence type="ECO:0000259" key="6">
    <source>
        <dbReference type="Pfam" id="PF04811"/>
    </source>
</evidence>
<evidence type="ECO:0000259" key="7">
    <source>
        <dbReference type="Pfam" id="PF04815"/>
    </source>
</evidence>
<feature type="domain" description="Sec23/Sec24 beta-sandwich" evidence="8">
    <location>
        <begin position="761"/>
        <end position="849"/>
    </location>
</feature>
<dbReference type="GO" id="GO:0030127">
    <property type="term" value="C:COPII vesicle coat"/>
    <property type="evidence" value="ECO:0007669"/>
    <property type="project" value="InterPro"/>
</dbReference>
<evidence type="ECO:0000256" key="3">
    <source>
        <dbReference type="ARBA" id="ARBA00022927"/>
    </source>
</evidence>
<dbReference type="OrthoDB" id="49016at2759"/>
<evidence type="ECO:0000256" key="2">
    <source>
        <dbReference type="ARBA" id="ARBA00022448"/>
    </source>
</evidence>
<feature type="compositionally biased region" description="Polar residues" evidence="4">
    <location>
        <begin position="95"/>
        <end position="112"/>
    </location>
</feature>
<feature type="compositionally biased region" description="Polar residues" evidence="4">
    <location>
        <begin position="1"/>
        <end position="39"/>
    </location>
</feature>
<feature type="region of interest" description="Disordered" evidence="4">
    <location>
        <begin position="200"/>
        <end position="235"/>
    </location>
</feature>
<dbReference type="RefSeq" id="XP_044565040.1">
    <property type="nucleotide sequence ID" value="XM_044704183.1"/>
</dbReference>
<feature type="domain" description="Zinc finger Sec23/Sec24-type" evidence="5">
    <location>
        <begin position="405"/>
        <end position="443"/>
    </location>
</feature>
<dbReference type="GO" id="GO:0090110">
    <property type="term" value="P:COPII-coated vesicle cargo loading"/>
    <property type="evidence" value="ECO:0007669"/>
    <property type="project" value="TreeGrafter"/>
</dbReference>
<dbReference type="Gene3D" id="2.30.30.380">
    <property type="entry name" value="Zn-finger domain of Sec23/24"/>
    <property type="match status" value="1"/>
</dbReference>
<feature type="compositionally biased region" description="Low complexity" evidence="4">
    <location>
        <begin position="127"/>
        <end position="165"/>
    </location>
</feature>
<feature type="compositionally biased region" description="Low complexity" evidence="4">
    <location>
        <begin position="208"/>
        <end position="218"/>
    </location>
</feature>
<dbReference type="InterPro" id="IPR036465">
    <property type="entry name" value="vWFA_dom_sf"/>
</dbReference>
<dbReference type="GO" id="GO:0000149">
    <property type="term" value="F:SNARE binding"/>
    <property type="evidence" value="ECO:0007669"/>
    <property type="project" value="TreeGrafter"/>
</dbReference>
<feature type="compositionally biased region" description="Low complexity" evidence="4">
    <location>
        <begin position="82"/>
        <end position="94"/>
    </location>
</feature>
<dbReference type="GO" id="GO:0070971">
    <property type="term" value="C:endoplasmic reticulum exit site"/>
    <property type="evidence" value="ECO:0007669"/>
    <property type="project" value="TreeGrafter"/>
</dbReference>
<dbReference type="InterPro" id="IPR036180">
    <property type="entry name" value="Gelsolin-like_dom_sf"/>
</dbReference>
<protein>
    <submittedName>
        <fullName evidence="9">Uncharacterized protein</fullName>
    </submittedName>
</protein>
<dbReference type="InterPro" id="IPR050550">
    <property type="entry name" value="SEC23_SEC24_subfamily"/>
</dbReference>
<dbReference type="VEuPathDB" id="AmoebaDB:FDP41_013541"/>
<dbReference type="InterPro" id="IPR036174">
    <property type="entry name" value="Znf_Sec23_Sec24_sf"/>
</dbReference>
<organism evidence="9 10">
    <name type="scientific">Naegleria fowleri</name>
    <name type="common">Brain eating amoeba</name>
    <dbReference type="NCBI Taxonomy" id="5763"/>
    <lineage>
        <taxon>Eukaryota</taxon>
        <taxon>Discoba</taxon>
        <taxon>Heterolobosea</taxon>
        <taxon>Tetramitia</taxon>
        <taxon>Eutetramitia</taxon>
        <taxon>Vahlkampfiidae</taxon>
        <taxon>Naegleria</taxon>
    </lineage>
</organism>
<dbReference type="Gene3D" id="2.60.40.1670">
    <property type="entry name" value="beta-sandwich domain of Sec23/24"/>
    <property type="match status" value="1"/>
</dbReference>
<gene>
    <name evidence="9" type="ORF">FDP41_013541</name>
</gene>
<dbReference type="OMA" id="INPFMTF"/>
<dbReference type="InterPro" id="IPR006900">
    <property type="entry name" value="Sec23/24_helical_dom"/>
</dbReference>
<dbReference type="PANTHER" id="PTHR13803:SF4">
    <property type="entry name" value="SECRETORY 24CD, ISOFORM C"/>
    <property type="match status" value="1"/>
</dbReference>
<dbReference type="InterPro" id="IPR006896">
    <property type="entry name" value="Sec23/24_trunk_dom"/>
</dbReference>
<dbReference type="Pfam" id="PF04810">
    <property type="entry name" value="zf-Sec23_Sec24"/>
    <property type="match status" value="1"/>
</dbReference>
<feature type="compositionally biased region" description="Low complexity" evidence="4">
    <location>
        <begin position="54"/>
        <end position="73"/>
    </location>
</feature>
<dbReference type="InterPro" id="IPR006895">
    <property type="entry name" value="Znf_Sec23_Sec24"/>
</dbReference>
<dbReference type="GeneID" id="68120756"/>
<evidence type="ECO:0000256" key="4">
    <source>
        <dbReference type="SAM" id="MobiDB-lite"/>
    </source>
</evidence>
<feature type="compositionally biased region" description="Polar residues" evidence="4">
    <location>
        <begin position="166"/>
        <end position="179"/>
    </location>
</feature>
<evidence type="ECO:0000313" key="10">
    <source>
        <dbReference type="Proteomes" id="UP000444721"/>
    </source>
</evidence>
<reference evidence="9 10" key="1">
    <citation type="journal article" date="2019" name="Sci. Rep.">
        <title>Nanopore sequencing improves the draft genome of the human pathogenic amoeba Naegleria fowleri.</title>
        <authorList>
            <person name="Liechti N."/>
            <person name="Schurch N."/>
            <person name="Bruggmann R."/>
            <person name="Wittwer M."/>
        </authorList>
    </citation>
    <scope>NUCLEOTIDE SEQUENCE [LARGE SCALE GENOMIC DNA]</scope>
    <source>
        <strain evidence="9 10">ATCC 30894</strain>
    </source>
</reference>
<dbReference type="Gene3D" id="3.40.20.10">
    <property type="entry name" value="Severin"/>
    <property type="match status" value="1"/>
</dbReference>
<feature type="compositionally biased region" description="Gly residues" evidence="4">
    <location>
        <begin position="41"/>
        <end position="52"/>
    </location>
</feature>
<evidence type="ECO:0000313" key="9">
    <source>
        <dbReference type="EMBL" id="KAF0980327.1"/>
    </source>
</evidence>
<dbReference type="InterPro" id="IPR029006">
    <property type="entry name" value="ADF-H/Gelsolin-like_dom_sf"/>
</dbReference>
<name>A0A6A5BT21_NAEFO</name>
<dbReference type="SUPFAM" id="SSF82919">
    <property type="entry name" value="Zn-finger domain of Sec23/24"/>
    <property type="match status" value="1"/>
</dbReference>
<dbReference type="Pfam" id="PF04815">
    <property type="entry name" value="Sec23_helical"/>
    <property type="match status" value="1"/>
</dbReference>
<dbReference type="Gene3D" id="3.40.50.410">
    <property type="entry name" value="von Willebrand factor, type A domain"/>
    <property type="match status" value="1"/>
</dbReference>